<accession>A0A9D1HFU3</accession>
<name>A0A9D1HFU3_9FIRM</name>
<reference evidence="1" key="1">
    <citation type="submission" date="2020-10" db="EMBL/GenBank/DDBJ databases">
        <authorList>
            <person name="Gilroy R."/>
        </authorList>
    </citation>
    <scope>NUCLEOTIDE SEQUENCE</scope>
    <source>
        <strain evidence="1">CHK187-14744</strain>
    </source>
</reference>
<dbReference type="EMBL" id="DVLT01000004">
    <property type="protein sequence ID" value="HIU01800.1"/>
    <property type="molecule type" value="Genomic_DNA"/>
</dbReference>
<protein>
    <submittedName>
        <fullName evidence="1">Uncharacterized protein</fullName>
    </submittedName>
</protein>
<comment type="caution">
    <text evidence="1">The sequence shown here is derived from an EMBL/GenBank/DDBJ whole genome shotgun (WGS) entry which is preliminary data.</text>
</comment>
<sequence length="92" mass="11487">MIDFDMDMQEIQEMIQKTSPEREEKIDWTYAWGKKYLILLQYQTQVNIPNYAYRLGKMLDEMEQEYHFDRQDAMLVLKDILYQVWKKRKNKR</sequence>
<dbReference type="AlphaFoldDB" id="A0A9D1HFU3"/>
<organism evidence="1 2">
    <name type="scientific">Candidatus Onthocola gallistercoris</name>
    <dbReference type="NCBI Taxonomy" id="2840876"/>
    <lineage>
        <taxon>Bacteria</taxon>
        <taxon>Bacillati</taxon>
        <taxon>Bacillota</taxon>
        <taxon>Bacilli</taxon>
        <taxon>Candidatus Onthocola</taxon>
    </lineage>
</organism>
<reference evidence="1" key="2">
    <citation type="journal article" date="2021" name="PeerJ">
        <title>Extensive microbial diversity within the chicken gut microbiome revealed by metagenomics and culture.</title>
        <authorList>
            <person name="Gilroy R."/>
            <person name="Ravi A."/>
            <person name="Getino M."/>
            <person name="Pursley I."/>
            <person name="Horton D.L."/>
            <person name="Alikhan N.F."/>
            <person name="Baker D."/>
            <person name="Gharbi K."/>
            <person name="Hall N."/>
            <person name="Watson M."/>
            <person name="Adriaenssens E.M."/>
            <person name="Foster-Nyarko E."/>
            <person name="Jarju S."/>
            <person name="Secka A."/>
            <person name="Antonio M."/>
            <person name="Oren A."/>
            <person name="Chaudhuri R.R."/>
            <person name="La Ragione R."/>
            <person name="Hildebrand F."/>
            <person name="Pallen M.J."/>
        </authorList>
    </citation>
    <scope>NUCLEOTIDE SEQUENCE</scope>
    <source>
        <strain evidence="1">CHK187-14744</strain>
    </source>
</reference>
<gene>
    <name evidence="1" type="ORF">IAB63_00925</name>
</gene>
<dbReference type="Proteomes" id="UP000824164">
    <property type="component" value="Unassembled WGS sequence"/>
</dbReference>
<evidence type="ECO:0000313" key="2">
    <source>
        <dbReference type="Proteomes" id="UP000824164"/>
    </source>
</evidence>
<evidence type="ECO:0000313" key="1">
    <source>
        <dbReference type="EMBL" id="HIU01800.1"/>
    </source>
</evidence>
<proteinExistence type="predicted"/>